<evidence type="ECO:0000313" key="3">
    <source>
        <dbReference type="Proteomes" id="UP000604046"/>
    </source>
</evidence>
<keyword evidence="3" id="KW-1185">Reference proteome</keyword>
<keyword evidence="1" id="KW-0472">Membrane</keyword>
<gene>
    <name evidence="2" type="ORF">SNAT2548_LOCUS24312</name>
</gene>
<name>A0A812RM47_9DINO</name>
<feature type="transmembrane region" description="Helical" evidence="1">
    <location>
        <begin position="556"/>
        <end position="575"/>
    </location>
</feature>
<evidence type="ECO:0000256" key="1">
    <source>
        <dbReference type="SAM" id="Phobius"/>
    </source>
</evidence>
<accession>A0A812RM47</accession>
<dbReference type="Proteomes" id="UP000604046">
    <property type="component" value="Unassembled WGS sequence"/>
</dbReference>
<protein>
    <submittedName>
        <fullName evidence="2">Uncharacterized protein</fullName>
    </submittedName>
</protein>
<dbReference type="EMBL" id="CAJNDS010002354">
    <property type="protein sequence ID" value="CAE7446169.1"/>
    <property type="molecule type" value="Genomic_DNA"/>
</dbReference>
<evidence type="ECO:0000313" key="2">
    <source>
        <dbReference type="EMBL" id="CAE7446169.1"/>
    </source>
</evidence>
<dbReference type="OrthoDB" id="446232at2759"/>
<keyword evidence="1" id="KW-0812">Transmembrane</keyword>
<keyword evidence="1" id="KW-1133">Transmembrane helix</keyword>
<sequence>MADAAGDEADVVHAVFSTLARQRVALLKAVEDIDAQERNKCFSFILGGAMGVDTMPALTWRSAEHIPTVCTRVVETSHPIHEDDLGKSAQRVVRLPKASRIIIRFDPLSQLDTGDFLKIYTKAKGPKDLVWSGGRSEIARRGWPGVDAPGLVIEGETFTIEMSRLMKIGGGEEVAYGYRLIAEAELAPSTVNDMHLACHASQYVCASILSECGGDMQEALQRYKLSEVRQKWEELESLSEKRKKSLGLRSGGCFVATQSVAAEDAWLLGARLDLGSAALSFAARETLRPMPNECFSDPNYQEASGLNIPVSEYSELPVPWARVHCGDLGSLVLGCEAKEGRAPPGFSLALDMKKGIKLGSTGSGHVPFVFHPLASGASVTWREETWTHVAMADLPGHLRKHRRRHEVFEALLDTPEKDPSIRNQPEPWHRSVAGSWWTEAQWYGRPDHTSGDVLLSTVKYGNSAFWLEFEILASGVVVAYRLHEYGRSAFREAVWTSQRRLSLFSADPEDSYELFAVPKALEDHAGELSPLQSYSPSVLLRSAQGRYLPRRFLRGVSWAIFCMACSFFLGAALAFSSGQKQLGMEAKTYTYNVGPSVIT</sequence>
<organism evidence="2 3">
    <name type="scientific">Symbiodinium natans</name>
    <dbReference type="NCBI Taxonomy" id="878477"/>
    <lineage>
        <taxon>Eukaryota</taxon>
        <taxon>Sar</taxon>
        <taxon>Alveolata</taxon>
        <taxon>Dinophyceae</taxon>
        <taxon>Suessiales</taxon>
        <taxon>Symbiodiniaceae</taxon>
        <taxon>Symbiodinium</taxon>
    </lineage>
</organism>
<reference evidence="2" key="1">
    <citation type="submission" date="2021-02" db="EMBL/GenBank/DDBJ databases">
        <authorList>
            <person name="Dougan E. K."/>
            <person name="Rhodes N."/>
            <person name="Thang M."/>
            <person name="Chan C."/>
        </authorList>
    </citation>
    <scope>NUCLEOTIDE SEQUENCE</scope>
</reference>
<proteinExistence type="predicted"/>
<comment type="caution">
    <text evidence="2">The sequence shown here is derived from an EMBL/GenBank/DDBJ whole genome shotgun (WGS) entry which is preliminary data.</text>
</comment>
<dbReference type="AlphaFoldDB" id="A0A812RM47"/>